<organism evidence="1 2">
    <name type="scientific">Pleomorphomonas diazotrophica</name>
    <dbReference type="NCBI Taxonomy" id="1166257"/>
    <lineage>
        <taxon>Bacteria</taxon>
        <taxon>Pseudomonadati</taxon>
        <taxon>Pseudomonadota</taxon>
        <taxon>Alphaproteobacteria</taxon>
        <taxon>Hyphomicrobiales</taxon>
        <taxon>Pleomorphomonadaceae</taxon>
        <taxon>Pleomorphomonas</taxon>
    </lineage>
</organism>
<proteinExistence type="predicted"/>
<dbReference type="AlphaFoldDB" id="A0A2N3LRR3"/>
<keyword evidence="2" id="KW-1185">Reference proteome</keyword>
<dbReference type="Proteomes" id="UP000233491">
    <property type="component" value="Unassembled WGS sequence"/>
</dbReference>
<dbReference type="InterPro" id="IPR038573">
    <property type="entry name" value="BrnT_sf"/>
</dbReference>
<accession>A0A2N3LRR3</accession>
<dbReference type="RefSeq" id="WP_101291173.1">
    <property type="nucleotide sequence ID" value="NZ_FOUQ01000010.1"/>
</dbReference>
<name>A0A2N3LRR3_9HYPH</name>
<protein>
    <submittedName>
        <fullName evidence="1">BrnT family toxin</fullName>
    </submittedName>
</protein>
<comment type="caution">
    <text evidence="1">The sequence shown here is derived from an EMBL/GenBank/DDBJ whole genome shotgun (WGS) entry which is preliminary data.</text>
</comment>
<dbReference type="Pfam" id="PF04365">
    <property type="entry name" value="BrnT_toxin"/>
    <property type="match status" value="1"/>
</dbReference>
<dbReference type="EMBL" id="PJNW01000019">
    <property type="protein sequence ID" value="PKR87362.1"/>
    <property type="molecule type" value="Genomic_DNA"/>
</dbReference>
<dbReference type="OrthoDB" id="839663at2"/>
<evidence type="ECO:0000313" key="2">
    <source>
        <dbReference type="Proteomes" id="UP000233491"/>
    </source>
</evidence>
<evidence type="ECO:0000313" key="1">
    <source>
        <dbReference type="EMBL" id="PKR87362.1"/>
    </source>
</evidence>
<gene>
    <name evidence="1" type="ORF">CXZ10_20140</name>
</gene>
<dbReference type="InterPro" id="IPR007460">
    <property type="entry name" value="BrnT_toxin"/>
</dbReference>
<sequence>MGENETCSWTDAKQDTNISKHGFDFADVEEVFDGRFCVTREDRRFDYGEDRYNMLTEYKGHIINVTFTPRDGKHHLISVRLASREERKVYHGRAKGA</sequence>
<dbReference type="Gene3D" id="3.10.450.530">
    <property type="entry name" value="Ribonuclease toxin, BrnT, of type II toxin-antitoxin system"/>
    <property type="match status" value="1"/>
</dbReference>
<reference evidence="1 2" key="1">
    <citation type="submission" date="2017-12" db="EMBL/GenBank/DDBJ databases">
        <title>Anaerobic carbon monoxide metabolism by Pleomorphomonas carboxyditropha sp. nov., a new mesophilic hydrogenogenic carboxidotroph.</title>
        <authorList>
            <person name="Esquivel-Elizondo S."/>
            <person name="Krajmalnik-Brown R."/>
        </authorList>
    </citation>
    <scope>NUCLEOTIDE SEQUENCE [LARGE SCALE GENOMIC DNA]</scope>
    <source>
        <strain evidence="1 2">R5-392</strain>
    </source>
</reference>